<organism evidence="1 2">
    <name type="scientific">Eikenella corrodens</name>
    <dbReference type="NCBI Taxonomy" id="539"/>
    <lineage>
        <taxon>Bacteria</taxon>
        <taxon>Pseudomonadati</taxon>
        <taxon>Pseudomonadota</taxon>
        <taxon>Betaproteobacteria</taxon>
        <taxon>Neisseriales</taxon>
        <taxon>Neisseriaceae</taxon>
        <taxon>Eikenella</taxon>
    </lineage>
</organism>
<evidence type="ECO:0000313" key="2">
    <source>
        <dbReference type="Proteomes" id="UP000078003"/>
    </source>
</evidence>
<reference evidence="2" key="1">
    <citation type="submission" date="2016-05" db="EMBL/GenBank/DDBJ databases">
        <title>Draft genome of Corynebacterium afermentans subsp. afermentans LCDC 88199T.</title>
        <authorList>
            <person name="Bernier A.-M."/>
            <person name="Bernard K."/>
        </authorList>
    </citation>
    <scope>NUCLEOTIDE SEQUENCE [LARGE SCALE GENOMIC DNA]</scope>
    <source>
        <strain evidence="2">NML01-0328</strain>
    </source>
</reference>
<proteinExistence type="predicted"/>
<dbReference type="InterPro" id="IPR046500">
    <property type="entry name" value="DUF6678"/>
</dbReference>
<gene>
    <name evidence="1" type="ORF">A7P85_05985</name>
</gene>
<dbReference type="AlphaFoldDB" id="A0A1A9RDZ8"/>
<dbReference type="Proteomes" id="UP000078003">
    <property type="component" value="Unassembled WGS sequence"/>
</dbReference>
<dbReference type="Pfam" id="PF20383">
    <property type="entry name" value="DUF6678"/>
    <property type="match status" value="1"/>
</dbReference>
<evidence type="ECO:0000313" key="1">
    <source>
        <dbReference type="EMBL" id="OAM16554.1"/>
    </source>
</evidence>
<protein>
    <submittedName>
        <fullName evidence="1">Uncharacterized protein</fullName>
    </submittedName>
</protein>
<name>A0A1A9RDZ8_EIKCO</name>
<dbReference type="EMBL" id="LXSF01000005">
    <property type="protein sequence ID" value="OAM16554.1"/>
    <property type="molecule type" value="Genomic_DNA"/>
</dbReference>
<comment type="caution">
    <text evidence="1">The sequence shown here is derived from an EMBL/GenBank/DDBJ whole genome shotgun (WGS) entry which is preliminary data.</text>
</comment>
<accession>A0A1A9RDZ8</accession>
<sequence length="151" mass="18091">MEMVMQTDERTERNSKQERYRRRVREFVQQNRLVGAMNNTKWRELREAMDGWENAPAYEIKYLFNEISEVEVEQSIAETTVAIGDWSHGHFCPMFDIEWVKIRKLRSVFRGHLIAREIVDNSEGIRTLLERFAIPYVENEFCFTVYGYLKA</sequence>